<keyword evidence="4" id="KW-1185">Reference proteome</keyword>
<feature type="transmembrane region" description="Helical" evidence="2">
    <location>
        <begin position="84"/>
        <end position="109"/>
    </location>
</feature>
<organism evidence="3 4">
    <name type="scientific">Colletotrichum sojae</name>
    <dbReference type="NCBI Taxonomy" id="2175907"/>
    <lineage>
        <taxon>Eukaryota</taxon>
        <taxon>Fungi</taxon>
        <taxon>Dikarya</taxon>
        <taxon>Ascomycota</taxon>
        <taxon>Pezizomycotina</taxon>
        <taxon>Sordariomycetes</taxon>
        <taxon>Hypocreomycetidae</taxon>
        <taxon>Glomerellales</taxon>
        <taxon>Glomerellaceae</taxon>
        <taxon>Colletotrichum</taxon>
        <taxon>Colletotrichum orchidearum species complex</taxon>
    </lineage>
</organism>
<keyword evidence="2" id="KW-1133">Transmembrane helix</keyword>
<dbReference type="EMBL" id="WIGN01000166">
    <property type="protein sequence ID" value="KAF6806112.1"/>
    <property type="molecule type" value="Genomic_DNA"/>
</dbReference>
<reference evidence="3 4" key="1">
    <citation type="journal article" date="2020" name="Phytopathology">
        <title>Genome Sequence Resources of Colletotrichum truncatum, C. plurivorum, C. musicola, and C. sojae: Four Species Pathogenic to Soybean (Glycine max).</title>
        <authorList>
            <person name="Rogerio F."/>
            <person name="Boufleur T.R."/>
            <person name="Ciampi-Guillardi M."/>
            <person name="Sukno S.A."/>
            <person name="Thon M.R."/>
            <person name="Massola Junior N.S."/>
            <person name="Baroncelli R."/>
        </authorList>
    </citation>
    <scope>NUCLEOTIDE SEQUENCE [LARGE SCALE GENOMIC DNA]</scope>
    <source>
        <strain evidence="3 4">LFN0009</strain>
    </source>
</reference>
<evidence type="ECO:0000256" key="1">
    <source>
        <dbReference type="SAM" id="MobiDB-lite"/>
    </source>
</evidence>
<keyword evidence="2" id="KW-0472">Membrane</keyword>
<sequence length="170" mass="17994">MSEFAVEDMDFNGADNDAGAYDYEDWVVLTLGSGSGSGSGGGGGKAGPRQVYGATPAPGSRSAPGPRHRKRRSSFLVSHGVSSFWYGLCSVALLVIVLVSPCSLVFLYLSSPISLNDPSIRPVFASQITHRQVGMSTFTPFPTEHAHNCVFLPISSRLSFFLLSLVSCGS</sequence>
<keyword evidence="2" id="KW-0812">Transmembrane</keyword>
<protein>
    <submittedName>
        <fullName evidence="3">Uncharacterized protein</fullName>
    </submittedName>
</protein>
<evidence type="ECO:0000313" key="3">
    <source>
        <dbReference type="EMBL" id="KAF6806112.1"/>
    </source>
</evidence>
<dbReference type="Proteomes" id="UP000652219">
    <property type="component" value="Unassembled WGS sequence"/>
</dbReference>
<comment type="caution">
    <text evidence="3">The sequence shown here is derived from an EMBL/GenBank/DDBJ whole genome shotgun (WGS) entry which is preliminary data.</text>
</comment>
<evidence type="ECO:0000313" key="4">
    <source>
        <dbReference type="Proteomes" id="UP000652219"/>
    </source>
</evidence>
<feature type="region of interest" description="Disordered" evidence="1">
    <location>
        <begin position="35"/>
        <end position="69"/>
    </location>
</feature>
<evidence type="ECO:0000256" key="2">
    <source>
        <dbReference type="SAM" id="Phobius"/>
    </source>
</evidence>
<name>A0A8H6J442_9PEZI</name>
<proteinExistence type="predicted"/>
<feature type="compositionally biased region" description="Gly residues" evidence="1">
    <location>
        <begin position="35"/>
        <end position="46"/>
    </location>
</feature>
<gene>
    <name evidence="3" type="ORF">CSOJ01_09040</name>
</gene>
<accession>A0A8H6J442</accession>
<dbReference type="AlphaFoldDB" id="A0A8H6J442"/>